<dbReference type="Proteomes" id="UP001548189">
    <property type="component" value="Unassembled WGS sequence"/>
</dbReference>
<feature type="transmembrane region" description="Helical" evidence="1">
    <location>
        <begin position="43"/>
        <end position="64"/>
    </location>
</feature>
<dbReference type="RefSeq" id="WP_353896311.1">
    <property type="nucleotide sequence ID" value="NZ_JBEVCJ010000012.1"/>
</dbReference>
<keyword evidence="1" id="KW-1133">Transmembrane helix</keyword>
<proteinExistence type="predicted"/>
<keyword evidence="1" id="KW-0812">Transmembrane</keyword>
<gene>
    <name evidence="2" type="ORF">ABVT43_11375</name>
</gene>
<dbReference type="EMBL" id="JBEVCJ010000012">
    <property type="protein sequence ID" value="MET1255727.1"/>
    <property type="molecule type" value="Genomic_DNA"/>
</dbReference>
<keyword evidence="1" id="KW-0472">Membrane</keyword>
<comment type="caution">
    <text evidence="2">The sequence shown here is derived from an EMBL/GenBank/DDBJ whole genome shotgun (WGS) entry which is preliminary data.</text>
</comment>
<reference evidence="2 3" key="1">
    <citation type="submission" date="2024-06" db="EMBL/GenBank/DDBJ databases">
        <authorList>
            <person name="Li F."/>
        </authorList>
    </citation>
    <scope>NUCLEOTIDE SEQUENCE [LARGE SCALE GENOMIC DNA]</scope>
    <source>
        <strain evidence="2 3">GXAS 311</strain>
    </source>
</reference>
<evidence type="ECO:0000313" key="3">
    <source>
        <dbReference type="Proteomes" id="UP001548189"/>
    </source>
</evidence>
<name>A0ABV2BW06_9GAMM</name>
<sequence length="73" mass="8193">MLPWLIPQWKKAIANFDGRIILPLGWIVLVLIFFSASPGKRGVYILPALPMLALITAPYLPALLNHRYMGFCA</sequence>
<evidence type="ECO:0000313" key="2">
    <source>
        <dbReference type="EMBL" id="MET1255727.1"/>
    </source>
</evidence>
<organism evidence="2 3">
    <name type="scientific">Aliikangiella maris</name>
    <dbReference type="NCBI Taxonomy" id="3162458"/>
    <lineage>
        <taxon>Bacteria</taxon>
        <taxon>Pseudomonadati</taxon>
        <taxon>Pseudomonadota</taxon>
        <taxon>Gammaproteobacteria</taxon>
        <taxon>Oceanospirillales</taxon>
        <taxon>Pleioneaceae</taxon>
        <taxon>Aliikangiella</taxon>
    </lineage>
</organism>
<keyword evidence="3" id="KW-1185">Reference proteome</keyword>
<protein>
    <submittedName>
        <fullName evidence="2">Uncharacterized protein</fullName>
    </submittedName>
</protein>
<feature type="transmembrane region" description="Helical" evidence="1">
    <location>
        <begin position="20"/>
        <end position="37"/>
    </location>
</feature>
<evidence type="ECO:0000256" key="1">
    <source>
        <dbReference type="SAM" id="Phobius"/>
    </source>
</evidence>
<accession>A0ABV2BW06</accession>